<gene>
    <name evidence="1" type="ORF">MSG28_000081</name>
</gene>
<organism evidence="1 2">
    <name type="scientific">Choristoneura fumiferana</name>
    <name type="common">Spruce budworm moth</name>
    <name type="synonym">Archips fumiferana</name>
    <dbReference type="NCBI Taxonomy" id="7141"/>
    <lineage>
        <taxon>Eukaryota</taxon>
        <taxon>Metazoa</taxon>
        <taxon>Ecdysozoa</taxon>
        <taxon>Arthropoda</taxon>
        <taxon>Hexapoda</taxon>
        <taxon>Insecta</taxon>
        <taxon>Pterygota</taxon>
        <taxon>Neoptera</taxon>
        <taxon>Endopterygota</taxon>
        <taxon>Lepidoptera</taxon>
        <taxon>Glossata</taxon>
        <taxon>Ditrysia</taxon>
        <taxon>Tortricoidea</taxon>
        <taxon>Tortricidae</taxon>
        <taxon>Tortricinae</taxon>
        <taxon>Choristoneura</taxon>
    </lineage>
</organism>
<dbReference type="Proteomes" id="UP001064048">
    <property type="component" value="Chromosome Z"/>
</dbReference>
<evidence type="ECO:0000313" key="2">
    <source>
        <dbReference type="Proteomes" id="UP001064048"/>
    </source>
</evidence>
<sequence length="133" mass="15059">MLKDAAWGLAAVGCLLITLYSIDLGVTAWREFDKDDPNPIRSGRNYDWHYEFRANATDGRRAQSEPAISASSPTNITNKSHGNKIPPAEESEDFSVKPEGTASSPYLFQPIRYMNKEKRSVYREYKDGSRIVR</sequence>
<protein>
    <submittedName>
        <fullName evidence="1">Uncharacterized protein</fullName>
    </submittedName>
</protein>
<comment type="caution">
    <text evidence="1">The sequence shown here is derived from an EMBL/GenBank/DDBJ whole genome shotgun (WGS) entry which is preliminary data.</text>
</comment>
<proteinExistence type="predicted"/>
<keyword evidence="2" id="KW-1185">Reference proteome</keyword>
<evidence type="ECO:0000313" key="1">
    <source>
        <dbReference type="EMBL" id="KAI8429441.1"/>
    </source>
</evidence>
<accession>A0ACC0JZ76</accession>
<reference evidence="1 2" key="1">
    <citation type="journal article" date="2022" name="Genome Biol. Evol.">
        <title>The Spruce Budworm Genome: Reconstructing the Evolutionary History of Antifreeze Proteins.</title>
        <authorList>
            <person name="Beliveau C."/>
            <person name="Gagne P."/>
            <person name="Picq S."/>
            <person name="Vernygora O."/>
            <person name="Keeling C.I."/>
            <person name="Pinkney K."/>
            <person name="Doucet D."/>
            <person name="Wen F."/>
            <person name="Johnston J.S."/>
            <person name="Maaroufi H."/>
            <person name="Boyle B."/>
            <person name="Laroche J."/>
            <person name="Dewar K."/>
            <person name="Juretic N."/>
            <person name="Blackburn G."/>
            <person name="Nisole A."/>
            <person name="Brunet B."/>
            <person name="Brandao M."/>
            <person name="Lumley L."/>
            <person name="Duan J."/>
            <person name="Quan G."/>
            <person name="Lucarotti C.J."/>
            <person name="Roe A.D."/>
            <person name="Sperling F.A.H."/>
            <person name="Levesque R.C."/>
            <person name="Cusson M."/>
        </authorList>
    </citation>
    <scope>NUCLEOTIDE SEQUENCE [LARGE SCALE GENOMIC DNA]</scope>
    <source>
        <strain evidence="1">Glfc:IPQL:Cfum</strain>
    </source>
</reference>
<dbReference type="EMBL" id="CM046131">
    <property type="protein sequence ID" value="KAI8429441.1"/>
    <property type="molecule type" value="Genomic_DNA"/>
</dbReference>
<name>A0ACC0JZ76_CHOFU</name>